<feature type="region of interest" description="Disordered" evidence="1">
    <location>
        <begin position="1"/>
        <end position="22"/>
    </location>
</feature>
<organism evidence="2 3">
    <name type="scientific">Saguinus oedipus</name>
    <name type="common">Cotton-top tamarin</name>
    <name type="synonym">Oedipomidas oedipus</name>
    <dbReference type="NCBI Taxonomy" id="9490"/>
    <lineage>
        <taxon>Eukaryota</taxon>
        <taxon>Metazoa</taxon>
        <taxon>Chordata</taxon>
        <taxon>Craniata</taxon>
        <taxon>Vertebrata</taxon>
        <taxon>Euteleostomi</taxon>
        <taxon>Mammalia</taxon>
        <taxon>Eutheria</taxon>
        <taxon>Euarchontoglires</taxon>
        <taxon>Primates</taxon>
        <taxon>Haplorrhini</taxon>
        <taxon>Platyrrhini</taxon>
        <taxon>Cebidae</taxon>
        <taxon>Callitrichinae</taxon>
        <taxon>Saguinus</taxon>
    </lineage>
</organism>
<name>A0ABQ9W1U6_SAGOE</name>
<sequence length="76" mass="8046">MARDTADQPQSWASSSRAPEVSCAGTDGAGVFFLSSAEGEQISFLFDCIVCVEPGRPGGCARWAGWCRFVTLPTLS</sequence>
<dbReference type="Proteomes" id="UP001266305">
    <property type="component" value="Unassembled WGS sequence"/>
</dbReference>
<accession>A0ABQ9W1U6</accession>
<protein>
    <submittedName>
        <fullName evidence="2">Uncharacterized protein</fullName>
    </submittedName>
</protein>
<evidence type="ECO:0000313" key="2">
    <source>
        <dbReference type="EMBL" id="KAK2115335.1"/>
    </source>
</evidence>
<comment type="caution">
    <text evidence="2">The sequence shown here is derived from an EMBL/GenBank/DDBJ whole genome shotgun (WGS) entry which is preliminary data.</text>
</comment>
<proteinExistence type="predicted"/>
<gene>
    <name evidence="2" type="ORF">P7K49_005961</name>
</gene>
<evidence type="ECO:0000313" key="3">
    <source>
        <dbReference type="Proteomes" id="UP001266305"/>
    </source>
</evidence>
<keyword evidence="3" id="KW-1185">Reference proteome</keyword>
<dbReference type="EMBL" id="JASSZA010000003">
    <property type="protein sequence ID" value="KAK2115335.1"/>
    <property type="molecule type" value="Genomic_DNA"/>
</dbReference>
<reference evidence="2 3" key="1">
    <citation type="submission" date="2023-05" db="EMBL/GenBank/DDBJ databases">
        <title>B98-5 Cell Line De Novo Hybrid Assembly: An Optical Mapping Approach.</title>
        <authorList>
            <person name="Kananen K."/>
            <person name="Auerbach J.A."/>
            <person name="Kautto E."/>
            <person name="Blachly J.S."/>
        </authorList>
    </citation>
    <scope>NUCLEOTIDE SEQUENCE [LARGE SCALE GENOMIC DNA]</scope>
    <source>
        <strain evidence="2">B95-8</strain>
        <tissue evidence="2">Cell line</tissue>
    </source>
</reference>
<feature type="compositionally biased region" description="Polar residues" evidence="1">
    <location>
        <begin position="7"/>
        <end position="17"/>
    </location>
</feature>
<evidence type="ECO:0000256" key="1">
    <source>
        <dbReference type="SAM" id="MobiDB-lite"/>
    </source>
</evidence>